<reference evidence="2" key="2">
    <citation type="submission" date="2015-01" db="EMBL/GenBank/DDBJ databases">
        <title>Evolutionary Origins and Diversification of the Mycorrhizal Mutualists.</title>
        <authorList>
            <consortium name="DOE Joint Genome Institute"/>
            <consortium name="Mycorrhizal Genomics Consortium"/>
            <person name="Kohler A."/>
            <person name="Kuo A."/>
            <person name="Nagy L.G."/>
            <person name="Floudas D."/>
            <person name="Copeland A."/>
            <person name="Barry K.W."/>
            <person name="Cichocki N."/>
            <person name="Veneault-Fourrey C."/>
            <person name="LaButti K."/>
            <person name="Lindquist E.A."/>
            <person name="Lipzen A."/>
            <person name="Lundell T."/>
            <person name="Morin E."/>
            <person name="Murat C."/>
            <person name="Riley R."/>
            <person name="Ohm R."/>
            <person name="Sun H."/>
            <person name="Tunlid A."/>
            <person name="Henrissat B."/>
            <person name="Grigoriev I.V."/>
            <person name="Hibbett D.S."/>
            <person name="Martin F."/>
        </authorList>
    </citation>
    <scope>NUCLEOTIDE SEQUENCE [LARGE SCALE GENOMIC DNA]</scope>
    <source>
        <strain evidence="2">F 1598</strain>
    </source>
</reference>
<evidence type="ECO:0000313" key="1">
    <source>
        <dbReference type="EMBL" id="KIM90719.1"/>
    </source>
</evidence>
<protein>
    <submittedName>
        <fullName evidence="1">Uncharacterized protein</fullName>
    </submittedName>
</protein>
<name>A0A0C3GGC9_PILCF</name>
<keyword evidence="2" id="KW-1185">Reference proteome</keyword>
<sequence>MNSYWSSNAVTADLLISSCSGGAPKHGHTLICIKQDDTRLYPALYPALVYYLATSVLLHRLSSLRNNQTSFVHMAGYYPHGYEPMPYMPGGMPGSMHGGYGYDTGYPVPVYDSYYGGSSPYYSSGRRHYGHRRHHHHRHYSPRMYVKHRTMGDRLMGMFGMRQAHLYRL</sequence>
<dbReference type="OrthoDB" id="10645833at2759"/>
<proteinExistence type="predicted"/>
<dbReference type="EMBL" id="KN832972">
    <property type="protein sequence ID" value="KIM90719.1"/>
    <property type="molecule type" value="Genomic_DNA"/>
</dbReference>
<gene>
    <name evidence="1" type="ORF">PILCRDRAFT_811179</name>
</gene>
<dbReference type="HOGENOM" id="CLU_1579114_0_0_1"/>
<reference evidence="1 2" key="1">
    <citation type="submission" date="2014-04" db="EMBL/GenBank/DDBJ databases">
        <authorList>
            <consortium name="DOE Joint Genome Institute"/>
            <person name="Kuo A."/>
            <person name="Tarkka M."/>
            <person name="Buscot F."/>
            <person name="Kohler A."/>
            <person name="Nagy L.G."/>
            <person name="Floudas D."/>
            <person name="Copeland A."/>
            <person name="Barry K.W."/>
            <person name="Cichocki N."/>
            <person name="Veneault-Fourrey C."/>
            <person name="LaButti K."/>
            <person name="Lindquist E.A."/>
            <person name="Lipzen A."/>
            <person name="Lundell T."/>
            <person name="Morin E."/>
            <person name="Murat C."/>
            <person name="Sun H."/>
            <person name="Tunlid A."/>
            <person name="Henrissat B."/>
            <person name="Grigoriev I.V."/>
            <person name="Hibbett D.S."/>
            <person name="Martin F."/>
            <person name="Nordberg H.P."/>
            <person name="Cantor M.N."/>
            <person name="Hua S.X."/>
        </authorList>
    </citation>
    <scope>NUCLEOTIDE SEQUENCE [LARGE SCALE GENOMIC DNA]</scope>
    <source>
        <strain evidence="1 2">F 1598</strain>
    </source>
</reference>
<organism evidence="1 2">
    <name type="scientific">Piloderma croceum (strain F 1598)</name>
    <dbReference type="NCBI Taxonomy" id="765440"/>
    <lineage>
        <taxon>Eukaryota</taxon>
        <taxon>Fungi</taxon>
        <taxon>Dikarya</taxon>
        <taxon>Basidiomycota</taxon>
        <taxon>Agaricomycotina</taxon>
        <taxon>Agaricomycetes</taxon>
        <taxon>Agaricomycetidae</taxon>
        <taxon>Atheliales</taxon>
        <taxon>Atheliaceae</taxon>
        <taxon>Piloderma</taxon>
    </lineage>
</organism>
<dbReference type="AlphaFoldDB" id="A0A0C3GGC9"/>
<dbReference type="Proteomes" id="UP000054166">
    <property type="component" value="Unassembled WGS sequence"/>
</dbReference>
<accession>A0A0C3GGC9</accession>
<evidence type="ECO:0000313" key="2">
    <source>
        <dbReference type="Proteomes" id="UP000054166"/>
    </source>
</evidence>
<dbReference type="InParanoid" id="A0A0C3GGC9"/>